<evidence type="ECO:0000313" key="3">
    <source>
        <dbReference type="EMBL" id="TQE44721.1"/>
    </source>
</evidence>
<comment type="caution">
    <text evidence="3">The sequence shown here is derived from an EMBL/GenBank/DDBJ whole genome shotgun (WGS) entry which is preliminary data.</text>
</comment>
<keyword evidence="1" id="KW-0812">Transmembrane</keyword>
<dbReference type="STRING" id="1686286.GCA_900092335_02327"/>
<dbReference type="EMBL" id="VHIR01000001">
    <property type="protein sequence ID" value="TQE44721.1"/>
    <property type="molecule type" value="Genomic_DNA"/>
</dbReference>
<dbReference type="Pfam" id="PF06724">
    <property type="entry name" value="DUF1206"/>
    <property type="match status" value="1"/>
</dbReference>
<gene>
    <name evidence="3" type="ORF">EJK80_01205</name>
</gene>
<feature type="domain" description="DUF1206" evidence="2">
    <location>
        <begin position="36"/>
        <end position="92"/>
    </location>
</feature>
<dbReference type="RefSeq" id="WP_066510484.1">
    <property type="nucleotide sequence ID" value="NZ_JADPQA010000003.1"/>
</dbReference>
<organism evidence="3 4">
    <name type="scientific">Corynebacterium phoceense</name>
    <dbReference type="NCBI Taxonomy" id="1686286"/>
    <lineage>
        <taxon>Bacteria</taxon>
        <taxon>Bacillati</taxon>
        <taxon>Actinomycetota</taxon>
        <taxon>Actinomycetes</taxon>
        <taxon>Mycobacteriales</taxon>
        <taxon>Corynebacteriaceae</taxon>
        <taxon>Corynebacterium</taxon>
    </lineage>
</organism>
<keyword evidence="1" id="KW-1133">Transmembrane helix</keyword>
<dbReference type="GeneID" id="79853481"/>
<feature type="transmembrane region" description="Helical" evidence="1">
    <location>
        <begin position="69"/>
        <end position="87"/>
    </location>
</feature>
<name>A0A540RAE4_9CORY</name>
<dbReference type="InterPro" id="IPR009597">
    <property type="entry name" value="DUF1206"/>
</dbReference>
<dbReference type="Proteomes" id="UP000318080">
    <property type="component" value="Unassembled WGS sequence"/>
</dbReference>
<keyword evidence="1" id="KW-0472">Membrane</keyword>
<keyword evidence="4" id="KW-1185">Reference proteome</keyword>
<evidence type="ECO:0000256" key="1">
    <source>
        <dbReference type="SAM" id="Phobius"/>
    </source>
</evidence>
<evidence type="ECO:0000313" key="4">
    <source>
        <dbReference type="Proteomes" id="UP000318080"/>
    </source>
</evidence>
<evidence type="ECO:0000259" key="2">
    <source>
        <dbReference type="Pfam" id="PF06724"/>
    </source>
</evidence>
<dbReference type="AlphaFoldDB" id="A0A540RAE4"/>
<proteinExistence type="predicted"/>
<accession>A0A540RAE4</accession>
<sequence length="95" mass="9810">MTSVGFVVLGAVFVLIGWLAFRISRGGYSEEASNSGALVIWVAASHAPEKAGGLDAALHTIGAQPFDQVLLIITAIGLVCFGVYTIGRARYGDAG</sequence>
<protein>
    <submittedName>
        <fullName evidence="3">DUF1206 domain-containing protein</fullName>
    </submittedName>
</protein>
<feature type="transmembrane region" description="Helical" evidence="1">
    <location>
        <begin position="6"/>
        <end position="23"/>
    </location>
</feature>
<reference evidence="3 4" key="1">
    <citation type="submission" date="2019-06" db="EMBL/GenBank/DDBJ databases">
        <title>Draft genome of C. phoceense Strain 272.</title>
        <authorList>
            <person name="Pacheco L.G.C."/>
            <person name="Barberis C.M."/>
            <person name="Almuzara M.N."/>
            <person name="Traglia G.M."/>
            <person name="Santos C.S."/>
            <person name="Rocha D.J.P.G."/>
            <person name="Aguiar E.R.G.R."/>
            <person name="Vay C.A."/>
        </authorList>
    </citation>
    <scope>NUCLEOTIDE SEQUENCE [LARGE SCALE GENOMIC DNA]</scope>
    <source>
        <strain evidence="3 4">272</strain>
    </source>
</reference>